<evidence type="ECO:0000313" key="8">
    <source>
        <dbReference type="EMBL" id="NOT34479.1"/>
    </source>
</evidence>
<evidence type="ECO:0000256" key="4">
    <source>
        <dbReference type="ARBA" id="ARBA00023136"/>
    </source>
</evidence>
<evidence type="ECO:0000256" key="5">
    <source>
        <dbReference type="SAM" id="MobiDB-lite"/>
    </source>
</evidence>
<accession>A0A849SZG4</accession>
<gene>
    <name evidence="8" type="ORF">HOP12_09950</name>
</gene>
<comment type="subcellular location">
    <subcellularLocation>
        <location evidence="1">Membrane</location>
        <topology evidence="1">Multi-pass membrane protein</topology>
    </subcellularLocation>
</comment>
<dbReference type="GO" id="GO:0140359">
    <property type="term" value="F:ABC-type transporter activity"/>
    <property type="evidence" value="ECO:0007669"/>
    <property type="project" value="InterPro"/>
</dbReference>
<organism evidence="8 9">
    <name type="scientific">Eiseniibacteriota bacterium</name>
    <dbReference type="NCBI Taxonomy" id="2212470"/>
    <lineage>
        <taxon>Bacteria</taxon>
        <taxon>Candidatus Eiseniibacteriota</taxon>
    </lineage>
</organism>
<dbReference type="PANTHER" id="PTHR43471">
    <property type="entry name" value="ABC TRANSPORTER PERMEASE"/>
    <property type="match status" value="1"/>
</dbReference>
<protein>
    <submittedName>
        <fullName evidence="8">ABC transporter permease</fullName>
    </submittedName>
</protein>
<keyword evidence="4 6" id="KW-0472">Membrane</keyword>
<comment type="caution">
    <text evidence="8">The sequence shown here is derived from an EMBL/GenBank/DDBJ whole genome shotgun (WGS) entry which is preliminary data.</text>
</comment>
<keyword evidence="2 6" id="KW-0812">Transmembrane</keyword>
<evidence type="ECO:0000256" key="1">
    <source>
        <dbReference type="ARBA" id="ARBA00004141"/>
    </source>
</evidence>
<feature type="transmembrane region" description="Helical" evidence="6">
    <location>
        <begin position="296"/>
        <end position="321"/>
    </location>
</feature>
<feature type="transmembrane region" description="Helical" evidence="6">
    <location>
        <begin position="333"/>
        <end position="352"/>
    </location>
</feature>
<evidence type="ECO:0000256" key="3">
    <source>
        <dbReference type="ARBA" id="ARBA00022989"/>
    </source>
</evidence>
<evidence type="ECO:0000259" key="7">
    <source>
        <dbReference type="Pfam" id="PF12698"/>
    </source>
</evidence>
<feature type="domain" description="ABC-2 type transporter transmembrane" evidence="7">
    <location>
        <begin position="23"/>
        <end position="405"/>
    </location>
</feature>
<dbReference type="AlphaFoldDB" id="A0A849SZG4"/>
<evidence type="ECO:0000313" key="9">
    <source>
        <dbReference type="Proteomes" id="UP000580839"/>
    </source>
</evidence>
<dbReference type="Pfam" id="PF12698">
    <property type="entry name" value="ABC2_membrane_3"/>
    <property type="match status" value="1"/>
</dbReference>
<feature type="region of interest" description="Disordered" evidence="5">
    <location>
        <begin position="75"/>
        <end position="100"/>
    </location>
</feature>
<dbReference type="Proteomes" id="UP000580839">
    <property type="component" value="Unassembled WGS sequence"/>
</dbReference>
<dbReference type="InterPro" id="IPR013525">
    <property type="entry name" value="ABC2_TM"/>
</dbReference>
<sequence>MKLDWKRVKTVARREFLTTIKRRAFLFMLIATPAFYALIMMGSSGVAISESRKAIREFKALGVVDSSGRLAGSERSIKSALSPEDLPASRSGTRSAPAPVMPSDTEVRFYATQAEGEAALRSKDISQLMVVPSDYLENGGLRRYATSNSPFTTSVGRSVGRWLSASLIRGQVDSTLAARAARPMEREQYLTLDRDGRFVIEDERRELLNVFMPMAFAMLLGMCVIIGGQYLLQGVSEEKESRILESLLCSVSPDELIVGKLLGLGSVGLMVVTIWASAGLAFAAPMLAAAKFSLPPWLLGVAIAYFIAGYLFFGSLMIGIGAITNNMREAQQFSVWISFANFAPMIVLWAILSRPDGPLAMTLSMLPPTAATTMMMRLTAPGASVPWWQIAISLTLLASSAWLALRMSSRLFRVGMLLYGKTPTLPEIMRWVRQG</sequence>
<feature type="transmembrane region" description="Helical" evidence="6">
    <location>
        <begin position="207"/>
        <end position="232"/>
    </location>
</feature>
<feature type="transmembrane region" description="Helical" evidence="6">
    <location>
        <begin position="386"/>
        <end position="405"/>
    </location>
</feature>
<reference evidence="8 9" key="1">
    <citation type="submission" date="2020-04" db="EMBL/GenBank/DDBJ databases">
        <title>Metagenomic profiling of ammonia- and methane-oxidizing microorganisms in a Dutch drinking water treatment plant.</title>
        <authorList>
            <person name="Poghosyan L."/>
            <person name="Leucker S."/>
        </authorList>
    </citation>
    <scope>NUCLEOTIDE SEQUENCE [LARGE SCALE GENOMIC DNA]</scope>
    <source>
        <strain evidence="8">S-RSF-IL-03</strain>
    </source>
</reference>
<feature type="transmembrane region" description="Helical" evidence="6">
    <location>
        <begin position="261"/>
        <end position="284"/>
    </location>
</feature>
<name>A0A849SZG4_UNCEI</name>
<evidence type="ECO:0000256" key="2">
    <source>
        <dbReference type="ARBA" id="ARBA00022692"/>
    </source>
</evidence>
<evidence type="ECO:0000256" key="6">
    <source>
        <dbReference type="SAM" id="Phobius"/>
    </source>
</evidence>
<dbReference type="EMBL" id="JABFRW010000125">
    <property type="protein sequence ID" value="NOT34479.1"/>
    <property type="molecule type" value="Genomic_DNA"/>
</dbReference>
<keyword evidence="3 6" id="KW-1133">Transmembrane helix</keyword>
<dbReference type="PANTHER" id="PTHR43471:SF3">
    <property type="entry name" value="ABC TRANSPORTER PERMEASE PROTEIN NATB"/>
    <property type="match status" value="1"/>
</dbReference>
<dbReference type="GO" id="GO:0016020">
    <property type="term" value="C:membrane"/>
    <property type="evidence" value="ECO:0007669"/>
    <property type="project" value="UniProtKB-SubCell"/>
</dbReference>
<feature type="transmembrane region" description="Helical" evidence="6">
    <location>
        <begin position="24"/>
        <end position="48"/>
    </location>
</feature>
<proteinExistence type="predicted"/>